<dbReference type="GO" id="GO:0019748">
    <property type="term" value="P:secondary metabolic process"/>
    <property type="evidence" value="ECO:0007669"/>
    <property type="project" value="TreeGrafter"/>
</dbReference>
<dbReference type="PANTHER" id="PTHR21240">
    <property type="entry name" value="2-AMINO-3-CARBOXYLMUCONATE-6-SEMIALDEHYDE DECARBOXYLASE"/>
    <property type="match status" value="1"/>
</dbReference>
<dbReference type="GO" id="GO:0005829">
    <property type="term" value="C:cytosol"/>
    <property type="evidence" value="ECO:0007669"/>
    <property type="project" value="TreeGrafter"/>
</dbReference>
<sequence>MKLICVEEHLLDPAIGQAGASFAMAEAPYLPDWGLRVTDGQVADTPRPHVLASAESTRKGLAPINDRLSDMDRAGIDTQVLSYGGFPQLLPAGQAVDLCRAANDRLAAIIVNHPSRFSGFATLPWQAPEAAVQEMERAAANGLKGCLINGRPGSDFLDAPQYAPVLDALNRLKLPLYIHPGLPLHVVQEPYYGGFDRELSARLSMFAWGWHNEAGILTLRLLLSGAFDRFTDLRIISGHWGEMVPFFLQRLEDSIPTEASGLSRPIIQTYRDHVYVSPSGMLTEPHFRFIHEVMGADRILYSVDYPYQSLNGARAFLEQLDISATDKALIAYGNAERLLGLKGATP</sequence>
<evidence type="ECO:0000259" key="2">
    <source>
        <dbReference type="Pfam" id="PF04909"/>
    </source>
</evidence>
<dbReference type="GO" id="GO:0016787">
    <property type="term" value="F:hydrolase activity"/>
    <property type="evidence" value="ECO:0007669"/>
    <property type="project" value="UniProtKB-KW"/>
</dbReference>
<comment type="caution">
    <text evidence="3">The sequence shown here is derived from an EMBL/GenBank/DDBJ whole genome shotgun (WGS) entry which is preliminary data.</text>
</comment>
<organism evidence="3 4">
    <name type="scientific">Brucella grignonensis</name>
    <dbReference type="NCBI Taxonomy" id="94627"/>
    <lineage>
        <taxon>Bacteria</taxon>
        <taxon>Pseudomonadati</taxon>
        <taxon>Pseudomonadota</taxon>
        <taxon>Alphaproteobacteria</taxon>
        <taxon>Hyphomicrobiales</taxon>
        <taxon>Brucellaceae</taxon>
        <taxon>Brucella/Ochrobactrum group</taxon>
        <taxon>Brucella</taxon>
    </lineage>
</organism>
<gene>
    <name evidence="3" type="ORF">CEV33_3903</name>
</gene>
<evidence type="ECO:0000256" key="1">
    <source>
        <dbReference type="ARBA" id="ARBA00023239"/>
    </source>
</evidence>
<dbReference type="InterPro" id="IPR006680">
    <property type="entry name" value="Amidohydro-rel"/>
</dbReference>
<dbReference type="InterPro" id="IPR032465">
    <property type="entry name" value="ACMSD"/>
</dbReference>
<accession>A0A256FRW0</accession>
<dbReference type="Gene3D" id="3.20.20.140">
    <property type="entry name" value="Metal-dependent hydrolases"/>
    <property type="match status" value="1"/>
</dbReference>
<name>A0A256FRW0_9HYPH</name>
<feature type="domain" description="Amidohydrolase-related" evidence="2">
    <location>
        <begin position="65"/>
        <end position="341"/>
    </location>
</feature>
<keyword evidence="1" id="KW-0456">Lyase</keyword>
<dbReference type="EMBL" id="NNRL01000147">
    <property type="protein sequence ID" value="OYR17446.1"/>
    <property type="molecule type" value="Genomic_DNA"/>
</dbReference>
<dbReference type="Pfam" id="PF04909">
    <property type="entry name" value="Amidohydro_2"/>
    <property type="match status" value="1"/>
</dbReference>
<protein>
    <submittedName>
        <fullName evidence="3">Amidohydrolase family protein</fullName>
    </submittedName>
</protein>
<proteinExistence type="predicted"/>
<dbReference type="SUPFAM" id="SSF51556">
    <property type="entry name" value="Metallo-dependent hydrolases"/>
    <property type="match status" value="1"/>
</dbReference>
<dbReference type="AlphaFoldDB" id="A0A256FRW0"/>
<keyword evidence="4" id="KW-1185">Reference proteome</keyword>
<dbReference type="Proteomes" id="UP000216478">
    <property type="component" value="Unassembled WGS sequence"/>
</dbReference>
<dbReference type="InterPro" id="IPR032466">
    <property type="entry name" value="Metal_Hydrolase"/>
</dbReference>
<dbReference type="OrthoDB" id="149172at2"/>
<evidence type="ECO:0000313" key="4">
    <source>
        <dbReference type="Proteomes" id="UP000216478"/>
    </source>
</evidence>
<keyword evidence="3" id="KW-0378">Hydrolase</keyword>
<reference evidence="3 4" key="1">
    <citation type="submission" date="2017-07" db="EMBL/GenBank/DDBJ databases">
        <title>Phylogenetic study on the rhizospheric bacterium Ochrobactrum sp. A44.</title>
        <authorList>
            <person name="Krzyzanowska D.M."/>
            <person name="Ossowicki A."/>
            <person name="Rajewska M."/>
            <person name="Maciag T."/>
            <person name="Kaczynski Z."/>
            <person name="Czerwicka M."/>
            <person name="Jafra S."/>
        </authorList>
    </citation>
    <scope>NUCLEOTIDE SEQUENCE [LARGE SCALE GENOMIC DNA]</scope>
    <source>
        <strain evidence="3 4">OgA9a</strain>
    </source>
</reference>
<evidence type="ECO:0000313" key="3">
    <source>
        <dbReference type="EMBL" id="OYR17446.1"/>
    </source>
</evidence>
<dbReference type="RefSeq" id="WP_094538943.1">
    <property type="nucleotide sequence ID" value="NZ_JBHEER010000012.1"/>
</dbReference>
<dbReference type="GO" id="GO:0016831">
    <property type="term" value="F:carboxy-lyase activity"/>
    <property type="evidence" value="ECO:0007669"/>
    <property type="project" value="InterPro"/>
</dbReference>
<dbReference type="PANTHER" id="PTHR21240:SF30">
    <property type="entry name" value="AMIDOHYDROLASE-RELATED DOMAIN-CONTAINING PROTEIN-RELATED"/>
    <property type="match status" value="1"/>
</dbReference>